<dbReference type="Gene3D" id="3.20.20.450">
    <property type="entry name" value="EAL domain"/>
    <property type="match status" value="1"/>
</dbReference>
<dbReference type="Gene3D" id="3.30.450.20">
    <property type="entry name" value="PAS domain"/>
    <property type="match status" value="1"/>
</dbReference>
<evidence type="ECO:0000313" key="2">
    <source>
        <dbReference type="EMBL" id="GLQ66879.1"/>
    </source>
</evidence>
<dbReference type="CDD" id="cd01948">
    <property type="entry name" value="EAL"/>
    <property type="match status" value="1"/>
</dbReference>
<name>A0ABQ5WV73_9PROT</name>
<dbReference type="EMBL" id="BSNV01000036">
    <property type="protein sequence ID" value="GLQ66879.1"/>
    <property type="molecule type" value="Genomic_DNA"/>
</dbReference>
<proteinExistence type="predicted"/>
<dbReference type="InterPro" id="IPR001633">
    <property type="entry name" value="EAL_dom"/>
</dbReference>
<dbReference type="InterPro" id="IPR035919">
    <property type="entry name" value="EAL_sf"/>
</dbReference>
<dbReference type="InterPro" id="IPR050706">
    <property type="entry name" value="Cyclic-di-GMP_PDE-like"/>
</dbReference>
<dbReference type="Pfam" id="PF00563">
    <property type="entry name" value="EAL"/>
    <property type="match status" value="1"/>
</dbReference>
<evidence type="ECO:0000259" key="1">
    <source>
        <dbReference type="PROSITE" id="PS50883"/>
    </source>
</evidence>
<protein>
    <recommendedName>
        <fullName evidence="1">EAL domain-containing protein</fullName>
    </recommendedName>
</protein>
<organism evidence="2 3">
    <name type="scientific">Gluconobacter kondonii</name>
    <dbReference type="NCBI Taxonomy" id="941463"/>
    <lineage>
        <taxon>Bacteria</taxon>
        <taxon>Pseudomonadati</taxon>
        <taxon>Pseudomonadota</taxon>
        <taxon>Alphaproteobacteria</taxon>
        <taxon>Acetobacterales</taxon>
        <taxon>Acetobacteraceae</taxon>
        <taxon>Gluconobacter</taxon>
    </lineage>
</organism>
<dbReference type="SMART" id="SM00052">
    <property type="entry name" value="EAL"/>
    <property type="match status" value="1"/>
</dbReference>
<accession>A0ABQ5WV73</accession>
<sequence>MNRHFKIGETTISVLPYFQPIVSMKSDQIIGYEVLSRFFDSGKILDTKISIDRFEDQKLLDGLLIFLLEYTFRQRLKFDPNLFFSFNLSPSQISDACILDDILSLISLYEFPHERIKIEITESVIISDLALCTKFMTELNATGISFVMDDFGTGYSSLTILSSLPFSGVKIDQKFVHSCVSRKEDRKIISAIVGLANSLDIDVIAEGIETVEQADLLRKIGCTKGQGYLFSPPRPLKRIGNPNSNPAVHTENEYQRLSIEERAFQISSLYNSKEVAICFIDRDYIIRDASMTFCRRIGFDKKEVIGADIHVLLPDARTMLECLKSFRERGLPYPPYRFTRESGDIDLVMLTQVRDESEEILGYSIISLEIFSKTINGIMAQKRLNVW</sequence>
<reference evidence="3" key="1">
    <citation type="journal article" date="2019" name="Int. J. Syst. Evol. Microbiol.">
        <title>The Global Catalogue of Microorganisms (GCM) 10K type strain sequencing project: providing services to taxonomists for standard genome sequencing and annotation.</title>
        <authorList>
            <consortium name="The Broad Institute Genomics Platform"/>
            <consortium name="The Broad Institute Genome Sequencing Center for Infectious Disease"/>
            <person name="Wu L."/>
            <person name="Ma J."/>
        </authorList>
    </citation>
    <scope>NUCLEOTIDE SEQUENCE [LARGE SCALE GENOMIC DNA]</scope>
    <source>
        <strain evidence="3">NBRC 3266</strain>
    </source>
</reference>
<dbReference type="RefSeq" id="WP_099287651.1">
    <property type="nucleotide sequence ID" value="NZ_BEWP01000026.1"/>
</dbReference>
<dbReference type="GeneID" id="76195977"/>
<dbReference type="InterPro" id="IPR035965">
    <property type="entry name" value="PAS-like_dom_sf"/>
</dbReference>
<dbReference type="PROSITE" id="PS50883">
    <property type="entry name" value="EAL"/>
    <property type="match status" value="1"/>
</dbReference>
<dbReference type="PANTHER" id="PTHR33121:SF70">
    <property type="entry name" value="SIGNALING PROTEIN YKOW"/>
    <property type="match status" value="1"/>
</dbReference>
<feature type="domain" description="EAL" evidence="1">
    <location>
        <begin position="1"/>
        <end position="247"/>
    </location>
</feature>
<dbReference type="PANTHER" id="PTHR33121">
    <property type="entry name" value="CYCLIC DI-GMP PHOSPHODIESTERASE PDEF"/>
    <property type="match status" value="1"/>
</dbReference>
<dbReference type="SUPFAM" id="SSF141868">
    <property type="entry name" value="EAL domain-like"/>
    <property type="match status" value="1"/>
</dbReference>
<comment type="caution">
    <text evidence="2">The sequence shown here is derived from an EMBL/GenBank/DDBJ whole genome shotgun (WGS) entry which is preliminary data.</text>
</comment>
<evidence type="ECO:0000313" key="3">
    <source>
        <dbReference type="Proteomes" id="UP001156629"/>
    </source>
</evidence>
<gene>
    <name evidence="2" type="ORF">GCM10007870_24640</name>
</gene>
<dbReference type="Proteomes" id="UP001156629">
    <property type="component" value="Unassembled WGS sequence"/>
</dbReference>
<dbReference type="SUPFAM" id="SSF55785">
    <property type="entry name" value="PYP-like sensor domain (PAS domain)"/>
    <property type="match status" value="1"/>
</dbReference>
<keyword evidence="3" id="KW-1185">Reference proteome</keyword>